<feature type="signal peptide" evidence="3">
    <location>
        <begin position="1"/>
        <end position="27"/>
    </location>
</feature>
<feature type="transmembrane region" description="Helical" evidence="2">
    <location>
        <begin position="228"/>
        <end position="249"/>
    </location>
</feature>
<dbReference type="InterPro" id="IPR046176">
    <property type="entry name" value="DUF6185"/>
</dbReference>
<dbReference type="Pfam" id="PF19683">
    <property type="entry name" value="DUF6185"/>
    <property type="match status" value="1"/>
</dbReference>
<accession>A0A919C3X4</accession>
<feature type="transmembrane region" description="Helical" evidence="2">
    <location>
        <begin position="573"/>
        <end position="591"/>
    </location>
</feature>
<keyword evidence="5" id="KW-1185">Reference proteome</keyword>
<feature type="transmembrane region" description="Helical" evidence="2">
    <location>
        <begin position="734"/>
        <end position="755"/>
    </location>
</feature>
<feature type="transmembrane region" description="Helical" evidence="2">
    <location>
        <begin position="697"/>
        <end position="714"/>
    </location>
</feature>
<name>A0A919C3X4_9ACTN</name>
<evidence type="ECO:0000313" key="4">
    <source>
        <dbReference type="EMBL" id="GHG47724.1"/>
    </source>
</evidence>
<feature type="transmembrane region" description="Helical" evidence="2">
    <location>
        <begin position="401"/>
        <end position="423"/>
    </location>
</feature>
<protein>
    <submittedName>
        <fullName evidence="4">Uncharacterized protein</fullName>
    </submittedName>
</protein>
<feature type="transmembrane region" description="Helical" evidence="2">
    <location>
        <begin position="504"/>
        <end position="523"/>
    </location>
</feature>
<reference evidence="5" key="1">
    <citation type="journal article" date="2019" name="Int. J. Syst. Evol. Microbiol.">
        <title>The Global Catalogue of Microorganisms (GCM) 10K type strain sequencing project: providing services to taxonomists for standard genome sequencing and annotation.</title>
        <authorList>
            <consortium name="The Broad Institute Genomics Platform"/>
            <consortium name="The Broad Institute Genome Sequencing Center for Infectious Disease"/>
            <person name="Wu L."/>
            <person name="Ma J."/>
        </authorList>
    </citation>
    <scope>NUCLEOTIDE SEQUENCE [LARGE SCALE GENOMIC DNA]</scope>
    <source>
        <strain evidence="5">JCM 4253</strain>
    </source>
</reference>
<keyword evidence="2" id="KW-0812">Transmembrane</keyword>
<feature type="transmembrane region" description="Helical" evidence="2">
    <location>
        <begin position="548"/>
        <end position="567"/>
    </location>
</feature>
<feature type="transmembrane region" description="Helical" evidence="2">
    <location>
        <begin position="286"/>
        <end position="304"/>
    </location>
</feature>
<gene>
    <name evidence="4" type="ORF">GCM10018980_27280</name>
</gene>
<dbReference type="RefSeq" id="WP_189981379.1">
    <property type="nucleotide sequence ID" value="NZ_BNBF01000007.1"/>
</dbReference>
<evidence type="ECO:0000313" key="5">
    <source>
        <dbReference type="Proteomes" id="UP000619355"/>
    </source>
</evidence>
<sequence length="864" mass="95602">MVMTRWWRLLSLVVLMTCGWGCGTAQAQAQAQHRNAGPDCHVQGLEGSTVKAALRLLQHKRAHPLVTSDMTVWVPRHWQLAEFLTFSEDSEKYRTAMRCLLRGNEAPAARTEWHADPDVMATTTQVKVHYVAYDWITSEKPRKVGPWEIAPAGNKWNITLRPPALQGSRWSEITADLGGLNFNDFSGHAWSSTEKSVTWRNQPPDRIQVQVDLSWQRSLAVFLNQPSLATVGVAAWWVSASVLLALAALRVRRPRTAPADGTAGHSPPGGQPSNAEGAEGSLPRTLLQWALLSGAVALTLLLLVKRFSPRSQALLCIPAGLALLLVARPWNHGGTPTAPGAAPQEPARPEDVQPRKARTVVSTGCAVAGVGLLVIVAHELFGLPENLQPTTATVVGRAGLVLLGLSITWLWLAAMAAWAWRFASEGNLLSKRWAARWDRTPAHCVAVAGGLLVTVAGALLVCAWWGNRQRWMRVNWLVARPDSAAYDKDLNTVLTRLFFTDLNWLFAYSWVLTGIALLALLTSRNRPRRARGRRRPERHSLGPDKPDLLLIVAMFALFVGLRAAAFAGASAVYGVWLPLNILSVYAVLALGHRSSVLSELGDRFCVQRLGTEKHRREMMSRAHQYSNVNHQMYLLDQGRAGATTREQLQEQLRQLRQWLTTACDRGNPPDQISVLDVALAWGPDGHWWYNATRAARLAFWFGTPATALLVYFQMQEPYFRGHIKADPTGIPDFLASLALYQMAWTAAGFTLGALWRLLPGRRSQARAWMLAAAYGIPVLAAAGLVRLTDTDTGQMTLYTLLLLGVLTLTSIWMDMATFREERQYTPSPFALLVSIYQLRGLSVRIAWLLTQLTAVVALYQKLKP</sequence>
<feature type="transmembrane region" description="Helical" evidence="2">
    <location>
        <begin position="444"/>
        <end position="466"/>
    </location>
</feature>
<dbReference type="EMBL" id="BNBF01000007">
    <property type="protein sequence ID" value="GHG47724.1"/>
    <property type="molecule type" value="Genomic_DNA"/>
</dbReference>
<organism evidence="4 5">
    <name type="scientific">Streptomyces capoamus</name>
    <dbReference type="NCBI Taxonomy" id="68183"/>
    <lineage>
        <taxon>Bacteria</taxon>
        <taxon>Bacillati</taxon>
        <taxon>Actinomycetota</taxon>
        <taxon>Actinomycetes</taxon>
        <taxon>Kitasatosporales</taxon>
        <taxon>Streptomycetaceae</taxon>
        <taxon>Streptomyces</taxon>
    </lineage>
</organism>
<proteinExistence type="predicted"/>
<evidence type="ECO:0000256" key="1">
    <source>
        <dbReference type="SAM" id="MobiDB-lite"/>
    </source>
</evidence>
<comment type="caution">
    <text evidence="4">The sequence shown here is derived from an EMBL/GenBank/DDBJ whole genome shotgun (WGS) entry which is preliminary data.</text>
</comment>
<keyword evidence="3" id="KW-0732">Signal</keyword>
<evidence type="ECO:0000256" key="2">
    <source>
        <dbReference type="SAM" id="Phobius"/>
    </source>
</evidence>
<feature type="transmembrane region" description="Helical" evidence="2">
    <location>
        <begin position="797"/>
        <end position="817"/>
    </location>
</feature>
<dbReference type="Proteomes" id="UP000619355">
    <property type="component" value="Unassembled WGS sequence"/>
</dbReference>
<evidence type="ECO:0000256" key="3">
    <source>
        <dbReference type="SAM" id="SignalP"/>
    </source>
</evidence>
<dbReference type="AlphaFoldDB" id="A0A919C3X4"/>
<keyword evidence="2" id="KW-0472">Membrane</keyword>
<feature type="chain" id="PRO_5037248892" evidence="3">
    <location>
        <begin position="28"/>
        <end position="864"/>
    </location>
</feature>
<feature type="transmembrane region" description="Helical" evidence="2">
    <location>
        <begin position="767"/>
        <end position="785"/>
    </location>
</feature>
<feature type="transmembrane region" description="Helical" evidence="2">
    <location>
        <begin position="360"/>
        <end position="381"/>
    </location>
</feature>
<keyword evidence="2" id="KW-1133">Transmembrane helix</keyword>
<feature type="region of interest" description="Disordered" evidence="1">
    <location>
        <begin position="256"/>
        <end position="279"/>
    </location>
</feature>